<evidence type="ECO:0000313" key="2">
    <source>
        <dbReference type="Proteomes" id="UP000001024"/>
    </source>
</evidence>
<accession>Q9HLI5</accession>
<dbReference type="AlphaFoldDB" id="Q9HLI5"/>
<dbReference type="EMBL" id="AL445063">
    <property type="protein sequence ID" value="CAC11388.1"/>
    <property type="molecule type" value="Genomic_DNA"/>
</dbReference>
<gene>
    <name evidence="1" type="ordered locus">Ta0243</name>
</gene>
<name>Q9HLI5_THEAC</name>
<protein>
    <submittedName>
        <fullName evidence="1">Uncharacterized protein</fullName>
    </submittedName>
</protein>
<dbReference type="STRING" id="273075.gene:9571460"/>
<dbReference type="EnsemblBacteria" id="CAC11388">
    <property type="protein sequence ID" value="CAC11388"/>
    <property type="gene ID" value="CAC11388"/>
</dbReference>
<dbReference type="HOGENOM" id="CLU_2204237_0_0_2"/>
<dbReference type="KEGG" id="tac:Ta0243"/>
<proteinExistence type="predicted"/>
<keyword evidence="2" id="KW-1185">Reference proteome</keyword>
<dbReference type="Proteomes" id="UP000001024">
    <property type="component" value="Chromosome"/>
</dbReference>
<sequence>MSGRMLHCAACFAVFHNASIINFLYPAAVRICVSYSGHKRVSSIRQAGIFVSEEREDIRCSSHNGIHRAFTAICDVCRQGPQGCQPDRYSDMSIGHTQKILLHKDIR</sequence>
<evidence type="ECO:0000313" key="1">
    <source>
        <dbReference type="EMBL" id="CAC11388.1"/>
    </source>
</evidence>
<reference evidence="1 2" key="1">
    <citation type="journal article" date="2000" name="Nature">
        <title>The genome sequence of the thermoacidophilic scavenger Thermoplasma acidophilum.</title>
        <authorList>
            <person name="Ruepp A."/>
            <person name="Graml W."/>
            <person name="Santos-Martinez M.L."/>
            <person name="Koretke K.K."/>
            <person name="Volker C."/>
            <person name="Mewes H.W."/>
            <person name="Frishman D."/>
            <person name="Stocker S."/>
            <person name="Lupas A.N."/>
            <person name="Baumeister W."/>
        </authorList>
    </citation>
    <scope>NUCLEOTIDE SEQUENCE [LARGE SCALE GENOMIC DNA]</scope>
    <source>
        <strain evidence="2">ATCC 25905 / DSM 1728 / JCM 9062 / NBRC 15155 / AMRC-C165</strain>
    </source>
</reference>
<organism evidence="1 2">
    <name type="scientific">Thermoplasma acidophilum (strain ATCC 25905 / DSM 1728 / JCM 9062 / NBRC 15155 / AMRC-C165)</name>
    <dbReference type="NCBI Taxonomy" id="273075"/>
    <lineage>
        <taxon>Archaea</taxon>
        <taxon>Methanobacteriati</taxon>
        <taxon>Thermoplasmatota</taxon>
        <taxon>Thermoplasmata</taxon>
        <taxon>Thermoplasmatales</taxon>
        <taxon>Thermoplasmataceae</taxon>
        <taxon>Thermoplasma</taxon>
    </lineage>
</organism>
<dbReference type="InParanoid" id="Q9HLI5"/>